<feature type="region of interest" description="Disordered" evidence="1">
    <location>
        <begin position="342"/>
        <end position="391"/>
    </location>
</feature>
<dbReference type="Proteomes" id="UP000663854">
    <property type="component" value="Unassembled WGS sequence"/>
</dbReference>
<dbReference type="Proteomes" id="UP000663823">
    <property type="component" value="Unassembled WGS sequence"/>
</dbReference>
<dbReference type="EMBL" id="CAJOBD010007400">
    <property type="protein sequence ID" value="CAF4085783.1"/>
    <property type="molecule type" value="Genomic_DNA"/>
</dbReference>
<dbReference type="Proteomes" id="UP000663874">
    <property type="component" value="Unassembled WGS sequence"/>
</dbReference>
<dbReference type="AlphaFoldDB" id="A0A814W9W4"/>
<feature type="compositionally biased region" description="Basic and acidic residues" evidence="1">
    <location>
        <begin position="349"/>
        <end position="359"/>
    </location>
</feature>
<dbReference type="InterPro" id="IPR011993">
    <property type="entry name" value="PH-like_dom_sf"/>
</dbReference>
<evidence type="ECO:0000313" key="5">
    <source>
        <dbReference type="EMBL" id="CAF1350873.1"/>
    </source>
</evidence>
<dbReference type="PANTHER" id="PTHR11232:SF57">
    <property type="entry name" value="RE46159P"/>
    <property type="match status" value="1"/>
</dbReference>
<accession>A0A814W9W4</accession>
<dbReference type="Proteomes" id="UP000663836">
    <property type="component" value="Unassembled WGS sequence"/>
</dbReference>
<dbReference type="EMBL" id="CAJNOO010003700">
    <property type="protein sequence ID" value="CAF1350873.1"/>
    <property type="molecule type" value="Genomic_DNA"/>
</dbReference>
<protein>
    <submittedName>
        <fullName evidence="3">Uncharacterized protein</fullName>
    </submittedName>
</protein>
<evidence type="ECO:0000313" key="2">
    <source>
        <dbReference type="EMBL" id="CAF0898271.1"/>
    </source>
</evidence>
<dbReference type="Proteomes" id="UP000663889">
    <property type="component" value="Unassembled WGS sequence"/>
</dbReference>
<dbReference type="Proteomes" id="UP000663864">
    <property type="component" value="Unassembled WGS sequence"/>
</dbReference>
<dbReference type="SUPFAM" id="SSF50729">
    <property type="entry name" value="PH domain-like"/>
    <property type="match status" value="1"/>
</dbReference>
<sequence length="391" mass="45303">MAHQDDQHYHHKVHYTSILPSNINVNKHHESHALSQKLNGQERTKALYLDFEGAFQDETTNHDYFGFQSSEHIQQNSHPLDNFHLQSVETISEVKNTSFSPYIRYQASRETSHSSTPSDTPPFQARYNNCLSNSHHHENINGDFTKLKIMSTNDNKNLSVSLNPDAIRFKIKQQETIPNSSSQSKLTLPQYFLVKYLGRTPCAQLWGAKAVRNPIDDVVRDARQLSSMNEIPTLEACVNKYGLTLIYRNSSTNVKYHHSRNYSPERHQHGLIPLENISYVMHDIKYTKVASCIVLRQSKTSSTNNKNTIETLTECYTFLFQSKEHARRFALALAEAFNIQKQSTRISRQNHDEKRDGRSPQHRSRHRDGYHHDRIRTGGKRDDNYLRDSKV</sequence>
<dbReference type="EMBL" id="CAJNOH010000136">
    <property type="protein sequence ID" value="CAF0898271.1"/>
    <property type="molecule type" value="Genomic_DNA"/>
</dbReference>
<dbReference type="Gene3D" id="2.30.29.30">
    <property type="entry name" value="Pleckstrin-homology domain (PH domain)/Phosphotyrosine-binding domain (PTB)"/>
    <property type="match status" value="1"/>
</dbReference>
<evidence type="ECO:0000313" key="7">
    <source>
        <dbReference type="EMBL" id="CAF3947276.1"/>
    </source>
</evidence>
<proteinExistence type="predicted"/>
<dbReference type="Proteomes" id="UP000663882">
    <property type="component" value="Unassembled WGS sequence"/>
</dbReference>
<evidence type="ECO:0000313" key="6">
    <source>
        <dbReference type="EMBL" id="CAF3602369.1"/>
    </source>
</evidence>
<comment type="caution">
    <text evidence="3">The sequence shown here is derived from an EMBL/GenBank/DDBJ whole genome shotgun (WGS) entry which is preliminary data.</text>
</comment>
<reference evidence="3" key="1">
    <citation type="submission" date="2021-02" db="EMBL/GenBank/DDBJ databases">
        <authorList>
            <person name="Nowell W R."/>
        </authorList>
    </citation>
    <scope>NUCLEOTIDE SEQUENCE</scope>
</reference>
<evidence type="ECO:0000313" key="8">
    <source>
        <dbReference type="EMBL" id="CAF4085783.1"/>
    </source>
</evidence>
<dbReference type="EMBL" id="CAJOAX010000499">
    <property type="protein sequence ID" value="CAF3602369.1"/>
    <property type="molecule type" value="Genomic_DNA"/>
</dbReference>
<organism evidence="3 9">
    <name type="scientific">Rotaria sordida</name>
    <dbReference type="NCBI Taxonomy" id="392033"/>
    <lineage>
        <taxon>Eukaryota</taxon>
        <taxon>Metazoa</taxon>
        <taxon>Spiralia</taxon>
        <taxon>Gnathifera</taxon>
        <taxon>Rotifera</taxon>
        <taxon>Eurotatoria</taxon>
        <taxon>Bdelloidea</taxon>
        <taxon>Philodinida</taxon>
        <taxon>Philodinidae</taxon>
        <taxon>Rotaria</taxon>
    </lineage>
</organism>
<evidence type="ECO:0000256" key="1">
    <source>
        <dbReference type="SAM" id="MobiDB-lite"/>
    </source>
</evidence>
<dbReference type="PANTHER" id="PTHR11232">
    <property type="entry name" value="PHOSPHOTYROSINE INTERACTION DOMAIN-CONTAINING FAMILY MEMBER"/>
    <property type="match status" value="1"/>
</dbReference>
<name>A0A814W9W4_9BILA</name>
<evidence type="ECO:0000313" key="3">
    <source>
        <dbReference type="EMBL" id="CAF1198547.1"/>
    </source>
</evidence>
<dbReference type="InterPro" id="IPR051133">
    <property type="entry name" value="Adapter_Engulfment-Domain"/>
</dbReference>
<dbReference type="EMBL" id="CAJNOU010001400">
    <property type="protein sequence ID" value="CAF1198547.1"/>
    <property type="molecule type" value="Genomic_DNA"/>
</dbReference>
<feature type="compositionally biased region" description="Basic residues" evidence="1">
    <location>
        <begin position="360"/>
        <end position="369"/>
    </location>
</feature>
<dbReference type="EMBL" id="CAJNOT010001636">
    <property type="protein sequence ID" value="CAF1228935.1"/>
    <property type="molecule type" value="Genomic_DNA"/>
</dbReference>
<evidence type="ECO:0000313" key="9">
    <source>
        <dbReference type="Proteomes" id="UP000663889"/>
    </source>
</evidence>
<gene>
    <name evidence="7" type="ORF">FNK824_LOCUS23012</name>
    <name evidence="8" type="ORF">JBS370_LOCUS30968</name>
    <name evidence="6" type="ORF">OTI717_LOCUS6873</name>
    <name evidence="2" type="ORF">PYM288_LOCUS9391</name>
    <name evidence="5" type="ORF">RFH988_LOCUS32294</name>
    <name evidence="3" type="ORF">SEV965_LOCUS21009</name>
    <name evidence="4" type="ORF">ZHD862_LOCUS24266</name>
</gene>
<evidence type="ECO:0000313" key="4">
    <source>
        <dbReference type="EMBL" id="CAF1228935.1"/>
    </source>
</evidence>
<dbReference type="EMBL" id="CAJOBE010004788">
    <property type="protein sequence ID" value="CAF3947276.1"/>
    <property type="molecule type" value="Genomic_DNA"/>
</dbReference>
<feature type="compositionally biased region" description="Basic and acidic residues" evidence="1">
    <location>
        <begin position="370"/>
        <end position="391"/>
    </location>
</feature>
<dbReference type="OrthoDB" id="9994289at2759"/>